<proteinExistence type="predicted"/>
<dbReference type="InterPro" id="IPR005039">
    <property type="entry name" value="Ant_C"/>
</dbReference>
<name>A0ABZ3F2K9_9FIRM</name>
<evidence type="ECO:0000259" key="1">
    <source>
        <dbReference type="PROSITE" id="PS51750"/>
    </source>
</evidence>
<dbReference type="PROSITE" id="PS51750">
    <property type="entry name" value="BRO_N"/>
    <property type="match status" value="1"/>
</dbReference>
<organism evidence="2 3">
    <name type="scientific">Kineothrix sedimenti</name>
    <dbReference type="NCBI Taxonomy" id="3123317"/>
    <lineage>
        <taxon>Bacteria</taxon>
        <taxon>Bacillati</taxon>
        <taxon>Bacillota</taxon>
        <taxon>Clostridia</taxon>
        <taxon>Lachnospirales</taxon>
        <taxon>Lachnospiraceae</taxon>
        <taxon>Kineothrix</taxon>
    </lineage>
</organism>
<evidence type="ECO:0000313" key="3">
    <source>
        <dbReference type="Proteomes" id="UP001451571"/>
    </source>
</evidence>
<dbReference type="Pfam" id="PF03374">
    <property type="entry name" value="ANT"/>
    <property type="match status" value="1"/>
</dbReference>
<dbReference type="InterPro" id="IPR003497">
    <property type="entry name" value="BRO_N_domain"/>
</dbReference>
<dbReference type="Proteomes" id="UP001451571">
    <property type="component" value="Chromosome"/>
</dbReference>
<keyword evidence="3" id="KW-1185">Reference proteome</keyword>
<accession>A0ABZ3F2K9</accession>
<dbReference type="Pfam" id="PF02498">
    <property type="entry name" value="Bro-N"/>
    <property type="match status" value="1"/>
</dbReference>
<reference evidence="2 3" key="1">
    <citation type="submission" date="2024-02" db="EMBL/GenBank/DDBJ databases">
        <title>Bacterial strain from lacustrine sediment.</title>
        <authorList>
            <person name="Petit C."/>
            <person name="Fadhlaoui K."/>
        </authorList>
    </citation>
    <scope>NUCLEOTIDE SEQUENCE [LARGE SCALE GENOMIC DNA]</scope>
    <source>
        <strain evidence="2 3">IPX-CK</strain>
    </source>
</reference>
<sequence length="256" mass="29902">MSKESNVLEMVTEVEILGRTIKLYGSIEFPWFMAKDVAEWIDYSKGVNGKYQITNMVKKVDEGEKGLKSFMTLGGIQETWALTEDGLYECCMRSTKAIAKEMKNEIKKYLKSIRLTGAAIPRGNEEKMIEYYFSSFSDDVKLMMVKELQVKVDELQEFYNDLLNTEGLYHMNLVSKQLKIGRNKMLSYLRDKKILFYQDNVNVPYQRFMNQNLFAIKETPCADGKYRPVTYATKKGLEYIRKLLRKDGYYDNPITE</sequence>
<protein>
    <submittedName>
        <fullName evidence="2">Phage antirepressor KilAC domain-containing protein</fullName>
    </submittedName>
</protein>
<dbReference type="EMBL" id="CP146256">
    <property type="protein sequence ID" value="XAH75823.1"/>
    <property type="molecule type" value="Genomic_DNA"/>
</dbReference>
<dbReference type="RefSeq" id="WP_342759397.1">
    <property type="nucleotide sequence ID" value="NZ_CP146256.1"/>
</dbReference>
<dbReference type="SMART" id="SM01040">
    <property type="entry name" value="Bro-N"/>
    <property type="match status" value="1"/>
</dbReference>
<evidence type="ECO:0000313" key="2">
    <source>
        <dbReference type="EMBL" id="XAH75823.1"/>
    </source>
</evidence>
<gene>
    <name evidence="2" type="ORF">V6984_08735</name>
</gene>
<feature type="domain" description="Bro-N" evidence="1">
    <location>
        <begin position="5"/>
        <end position="117"/>
    </location>
</feature>